<dbReference type="AlphaFoldDB" id="A0A9X5I4L7"/>
<sequence length="51" mass="5980">MSRNKQQAVKQAAEAHRQNIQKSLQHRLDVARASGDENLIRQLEAEMRYFN</sequence>
<protein>
    <submittedName>
        <fullName evidence="1">Uncharacterized protein</fullName>
    </submittedName>
</protein>
<keyword evidence="2" id="KW-1185">Reference proteome</keyword>
<accession>A0A9X5I4L7</accession>
<reference evidence="1 2" key="1">
    <citation type="journal article" date="2015" name="Genome Announc.">
        <title>Draft Genome Sequence of the Terrestrial Cyanobacterium Scytonema millei VB511283, Isolated from Eastern India.</title>
        <authorList>
            <person name="Sen D."/>
            <person name="Chandrababunaidu M.M."/>
            <person name="Singh D."/>
            <person name="Sanghi N."/>
            <person name="Ghorai A."/>
            <person name="Mishra G.P."/>
            <person name="Madduluri M."/>
            <person name="Adhikary S.P."/>
            <person name="Tripathy S."/>
        </authorList>
    </citation>
    <scope>NUCLEOTIDE SEQUENCE [LARGE SCALE GENOMIC DNA]</scope>
    <source>
        <strain evidence="1 2">VB511283</strain>
    </source>
</reference>
<evidence type="ECO:0000313" key="1">
    <source>
        <dbReference type="EMBL" id="NHC35713.1"/>
    </source>
</evidence>
<evidence type="ECO:0000313" key="2">
    <source>
        <dbReference type="Proteomes" id="UP000031532"/>
    </source>
</evidence>
<name>A0A9X5I4L7_9CYAN</name>
<dbReference type="Proteomes" id="UP000031532">
    <property type="component" value="Unassembled WGS sequence"/>
</dbReference>
<dbReference type="RefSeq" id="WP_165587694.1">
    <property type="nucleotide sequence ID" value="NZ_JTJC03000003.1"/>
</dbReference>
<comment type="caution">
    <text evidence="1">The sequence shown here is derived from an EMBL/GenBank/DDBJ whole genome shotgun (WGS) entry which is preliminary data.</text>
</comment>
<gene>
    <name evidence="1" type="ORF">QH73_0013760</name>
</gene>
<dbReference type="EMBL" id="JTJC03000003">
    <property type="protein sequence ID" value="NHC35713.1"/>
    <property type="molecule type" value="Genomic_DNA"/>
</dbReference>
<organism evidence="1 2">
    <name type="scientific">Scytonema millei VB511283</name>
    <dbReference type="NCBI Taxonomy" id="1245923"/>
    <lineage>
        <taxon>Bacteria</taxon>
        <taxon>Bacillati</taxon>
        <taxon>Cyanobacteriota</taxon>
        <taxon>Cyanophyceae</taxon>
        <taxon>Nostocales</taxon>
        <taxon>Scytonemataceae</taxon>
        <taxon>Scytonema</taxon>
    </lineage>
</organism>
<proteinExistence type="predicted"/>